<comment type="caution">
    <text evidence="1">The sequence shown here is derived from an EMBL/GenBank/DDBJ whole genome shotgun (WGS) entry which is preliminary data.</text>
</comment>
<proteinExistence type="predicted"/>
<keyword evidence="2" id="KW-1185">Reference proteome</keyword>
<organism evidence="1 2">
    <name type="scientific">Marinomonas hwangdonensis</name>
    <dbReference type="NCBI Taxonomy" id="1053647"/>
    <lineage>
        <taxon>Bacteria</taxon>
        <taxon>Pseudomonadati</taxon>
        <taxon>Pseudomonadota</taxon>
        <taxon>Gammaproteobacteria</taxon>
        <taxon>Oceanospirillales</taxon>
        <taxon>Oceanospirillaceae</taxon>
        <taxon>Marinomonas</taxon>
    </lineage>
</organism>
<gene>
    <name evidence="1" type="ORF">EBI00_12280</name>
</gene>
<evidence type="ECO:0000313" key="2">
    <source>
        <dbReference type="Proteomes" id="UP000280507"/>
    </source>
</evidence>
<evidence type="ECO:0000313" key="1">
    <source>
        <dbReference type="EMBL" id="RNF49707.1"/>
    </source>
</evidence>
<dbReference type="Proteomes" id="UP000280507">
    <property type="component" value="Unassembled WGS sequence"/>
</dbReference>
<reference evidence="1 2" key="1">
    <citation type="journal article" date="2012" name="Int. J. Syst. Evol. Microbiol.">
        <title>Marinomonas hwangdonensis sp. nov., isolated from seawater.</title>
        <authorList>
            <person name="Jung Y.T."/>
            <person name="Oh T.K."/>
            <person name="Yoon J.H."/>
        </authorList>
    </citation>
    <scope>NUCLEOTIDE SEQUENCE [LARGE SCALE GENOMIC DNA]</scope>
    <source>
        <strain evidence="1 2">HDW-15</strain>
    </source>
</reference>
<sequence>MSNPYIENIKISFCAKETNYKLLCTKILTRFKKSFSSKTRFIAYKNNKLYLKQKKRLANTPSVLK</sequence>
<protein>
    <submittedName>
        <fullName evidence="1">Uncharacterized protein</fullName>
    </submittedName>
</protein>
<dbReference type="AlphaFoldDB" id="A0A3M8Q0S0"/>
<accession>A0A3M8Q0S0</accession>
<dbReference type="EMBL" id="RIZG01000007">
    <property type="protein sequence ID" value="RNF49707.1"/>
    <property type="molecule type" value="Genomic_DNA"/>
</dbReference>
<name>A0A3M8Q0S0_9GAMM</name>